<dbReference type="Pfam" id="PF12800">
    <property type="entry name" value="Fer4_4"/>
    <property type="match status" value="1"/>
</dbReference>
<evidence type="ECO:0000259" key="7">
    <source>
        <dbReference type="PROSITE" id="PS51379"/>
    </source>
</evidence>
<feature type="domain" description="4Fe-4S ferredoxin-type" evidence="7">
    <location>
        <begin position="82"/>
        <end position="113"/>
    </location>
</feature>
<dbReference type="InterPro" id="IPR017896">
    <property type="entry name" value="4Fe4S_Fe-S-bd"/>
</dbReference>
<feature type="domain" description="4Fe-4S ferredoxin-type" evidence="7">
    <location>
        <begin position="39"/>
        <end position="68"/>
    </location>
</feature>
<sequence length="220" mass="23699">MSVSHKESRRKFLKGVACATAASSLTIDCASAQTTQQKWTLVIDLNRCMGCQSCTIACKAEQNPMPGTFFSQMRIEETSPTGRLEFLPQMCMHCDAPACQSACPTNAIIKQPDGIVLTDWNVCIGDGACINACPYMARSLDTTQGNKAASCDLCAERLARGRIPACVESCASGARIFGDAASPSQELANYLPIIKTLRSQEQKLPKGRVVIVPLCDRRAS</sequence>
<evidence type="ECO:0000256" key="2">
    <source>
        <dbReference type="ARBA" id="ARBA00011771"/>
    </source>
</evidence>
<evidence type="ECO:0000256" key="3">
    <source>
        <dbReference type="ARBA" id="ARBA00022485"/>
    </source>
</evidence>
<dbReference type="PANTHER" id="PTHR43177">
    <property type="entry name" value="PROTEIN NRFC"/>
    <property type="match status" value="1"/>
</dbReference>
<dbReference type="CDD" id="cd10551">
    <property type="entry name" value="PsrB"/>
    <property type="match status" value="1"/>
</dbReference>
<comment type="subunit">
    <text evidence="2">Heterodimer of a large and a small subunit.</text>
</comment>
<name>A0A212KYX5_9BACT</name>
<gene>
    <name evidence="8" type="ORF">KL86DES1_10444</name>
</gene>
<feature type="domain" description="4Fe-4S ferredoxin-type" evidence="7">
    <location>
        <begin position="114"/>
        <end position="143"/>
    </location>
</feature>
<dbReference type="GO" id="GO:0046872">
    <property type="term" value="F:metal ion binding"/>
    <property type="evidence" value="ECO:0007669"/>
    <property type="project" value="UniProtKB-KW"/>
</dbReference>
<dbReference type="InterPro" id="IPR050954">
    <property type="entry name" value="ET_IronSulfur_Cluster-Binding"/>
</dbReference>
<dbReference type="RefSeq" id="WP_179979326.1">
    <property type="nucleotide sequence ID" value="NZ_LT608333.1"/>
</dbReference>
<evidence type="ECO:0000256" key="5">
    <source>
        <dbReference type="ARBA" id="ARBA00023004"/>
    </source>
</evidence>
<keyword evidence="6" id="KW-0411">Iron-sulfur</keyword>
<comment type="subcellular location">
    <subcellularLocation>
        <location evidence="1">Periplasm</location>
    </subcellularLocation>
</comment>
<evidence type="ECO:0000313" key="8">
    <source>
        <dbReference type="EMBL" id="SCM70498.1"/>
    </source>
</evidence>
<evidence type="ECO:0000256" key="6">
    <source>
        <dbReference type="ARBA" id="ARBA00023014"/>
    </source>
</evidence>
<evidence type="ECO:0000256" key="4">
    <source>
        <dbReference type="ARBA" id="ARBA00022723"/>
    </source>
</evidence>
<keyword evidence="5" id="KW-0408">Iron</keyword>
<dbReference type="Pfam" id="PF13247">
    <property type="entry name" value="Fer4_11"/>
    <property type="match status" value="1"/>
</dbReference>
<dbReference type="SUPFAM" id="SSF54862">
    <property type="entry name" value="4Fe-4S ferredoxins"/>
    <property type="match status" value="1"/>
</dbReference>
<keyword evidence="4" id="KW-0479">Metal-binding</keyword>
<dbReference type="PROSITE" id="PS51318">
    <property type="entry name" value="TAT"/>
    <property type="match status" value="1"/>
</dbReference>
<dbReference type="PROSITE" id="PS51379">
    <property type="entry name" value="4FE4S_FER_2"/>
    <property type="match status" value="3"/>
</dbReference>
<accession>A0A212KYX5</accession>
<dbReference type="PANTHER" id="PTHR43177:SF3">
    <property type="entry name" value="PROTEIN NRFC HOMOLOG"/>
    <property type="match status" value="1"/>
</dbReference>
<evidence type="ECO:0000256" key="1">
    <source>
        <dbReference type="ARBA" id="ARBA00004418"/>
    </source>
</evidence>
<keyword evidence="3" id="KW-0004">4Fe-4S</keyword>
<dbReference type="AlphaFoldDB" id="A0A212KYX5"/>
<dbReference type="NCBIfam" id="TIGR01409">
    <property type="entry name" value="TAT_signal_seq"/>
    <property type="match status" value="1"/>
</dbReference>
<reference evidence="8" key="1">
    <citation type="submission" date="2016-08" db="EMBL/GenBank/DDBJ databases">
        <authorList>
            <person name="Seilhamer J.J."/>
        </authorList>
    </citation>
    <scope>NUCLEOTIDE SEQUENCE</scope>
    <source>
        <strain evidence="8">86-1</strain>
    </source>
</reference>
<dbReference type="EMBL" id="FMJC01000001">
    <property type="protein sequence ID" value="SCM70498.1"/>
    <property type="molecule type" value="Genomic_DNA"/>
</dbReference>
<dbReference type="InterPro" id="IPR006311">
    <property type="entry name" value="TAT_signal"/>
</dbReference>
<proteinExistence type="predicted"/>
<protein>
    <recommendedName>
        <fullName evidence="7">4Fe-4S ferredoxin-type domain-containing protein</fullName>
    </recommendedName>
</protein>
<dbReference type="InterPro" id="IPR019546">
    <property type="entry name" value="TAT_signal_bac_arc"/>
</dbReference>
<dbReference type="GO" id="GO:0042597">
    <property type="term" value="C:periplasmic space"/>
    <property type="evidence" value="ECO:0007669"/>
    <property type="project" value="UniProtKB-SubCell"/>
</dbReference>
<organism evidence="8">
    <name type="scientific">uncultured Desulfovibrio sp</name>
    <dbReference type="NCBI Taxonomy" id="167968"/>
    <lineage>
        <taxon>Bacteria</taxon>
        <taxon>Pseudomonadati</taxon>
        <taxon>Thermodesulfobacteriota</taxon>
        <taxon>Desulfovibrionia</taxon>
        <taxon>Desulfovibrionales</taxon>
        <taxon>Desulfovibrionaceae</taxon>
        <taxon>Desulfovibrio</taxon>
        <taxon>environmental samples</taxon>
    </lineage>
</organism>
<dbReference type="Gene3D" id="3.30.70.20">
    <property type="match status" value="2"/>
</dbReference>
<dbReference type="GO" id="GO:0051539">
    <property type="term" value="F:4 iron, 4 sulfur cluster binding"/>
    <property type="evidence" value="ECO:0007669"/>
    <property type="project" value="UniProtKB-KW"/>
</dbReference>